<dbReference type="RefSeq" id="WP_254267170.1">
    <property type="nucleotide sequence ID" value="NZ_CP100400.1"/>
</dbReference>
<name>A0ABD5PY04_9EURY</name>
<dbReference type="AlphaFoldDB" id="A0ABD5PY04"/>
<feature type="transmembrane region" description="Helical" evidence="1">
    <location>
        <begin position="20"/>
        <end position="41"/>
    </location>
</feature>
<sequence>MAERTRTMSGVELDGVRTNLRLLALTLFTGSVAGMGAFMSVKHTLMPLGVSQTWAYVVMALGGAYNHLLARDLTESITLALGSFLVGLAFHVAVWIAPLWLLPYPPLARDVLLPKMLGQAIAGAIFTYLMTFFGAYFATVLVGGYLEG</sequence>
<accession>A0ABD5PY04</accession>
<dbReference type="GeneID" id="73045600"/>
<protein>
    <submittedName>
        <fullName evidence="2">Uncharacterized protein</fullName>
    </submittedName>
</protein>
<organism evidence="2 3">
    <name type="scientific">Halorussus aquaticus</name>
    <dbReference type="NCBI Taxonomy" id="2953748"/>
    <lineage>
        <taxon>Archaea</taxon>
        <taxon>Methanobacteriati</taxon>
        <taxon>Methanobacteriota</taxon>
        <taxon>Stenosarchaea group</taxon>
        <taxon>Halobacteria</taxon>
        <taxon>Halobacteriales</taxon>
        <taxon>Haladaptataceae</taxon>
        <taxon>Halorussus</taxon>
    </lineage>
</organism>
<feature type="transmembrane region" description="Helical" evidence="1">
    <location>
        <begin position="121"/>
        <end position="146"/>
    </location>
</feature>
<evidence type="ECO:0000313" key="2">
    <source>
        <dbReference type="EMBL" id="MFC4823352.1"/>
    </source>
</evidence>
<feature type="transmembrane region" description="Helical" evidence="1">
    <location>
        <begin position="53"/>
        <end position="70"/>
    </location>
</feature>
<keyword evidence="3" id="KW-1185">Reference proteome</keyword>
<gene>
    <name evidence="2" type="ORF">ACFO9K_03650</name>
</gene>
<comment type="caution">
    <text evidence="2">The sequence shown here is derived from an EMBL/GenBank/DDBJ whole genome shotgun (WGS) entry which is preliminary data.</text>
</comment>
<dbReference type="EMBL" id="JBHSHT010000001">
    <property type="protein sequence ID" value="MFC4823352.1"/>
    <property type="molecule type" value="Genomic_DNA"/>
</dbReference>
<feature type="transmembrane region" description="Helical" evidence="1">
    <location>
        <begin position="77"/>
        <end position="101"/>
    </location>
</feature>
<keyword evidence="1" id="KW-0472">Membrane</keyword>
<keyword evidence="1" id="KW-1133">Transmembrane helix</keyword>
<evidence type="ECO:0000256" key="1">
    <source>
        <dbReference type="SAM" id="Phobius"/>
    </source>
</evidence>
<evidence type="ECO:0000313" key="3">
    <source>
        <dbReference type="Proteomes" id="UP001595945"/>
    </source>
</evidence>
<proteinExistence type="predicted"/>
<keyword evidence="1" id="KW-0812">Transmembrane</keyword>
<dbReference type="Proteomes" id="UP001595945">
    <property type="component" value="Unassembled WGS sequence"/>
</dbReference>
<reference evidence="2 3" key="1">
    <citation type="journal article" date="2019" name="Int. J. Syst. Evol. Microbiol.">
        <title>The Global Catalogue of Microorganisms (GCM) 10K type strain sequencing project: providing services to taxonomists for standard genome sequencing and annotation.</title>
        <authorList>
            <consortium name="The Broad Institute Genomics Platform"/>
            <consortium name="The Broad Institute Genome Sequencing Center for Infectious Disease"/>
            <person name="Wu L."/>
            <person name="Ma J."/>
        </authorList>
    </citation>
    <scope>NUCLEOTIDE SEQUENCE [LARGE SCALE GENOMIC DNA]</scope>
    <source>
        <strain evidence="2 3">XZYJ18</strain>
    </source>
</reference>